<dbReference type="GO" id="GO:0006508">
    <property type="term" value="P:proteolysis"/>
    <property type="evidence" value="ECO:0007669"/>
    <property type="project" value="InterPro"/>
</dbReference>
<evidence type="ECO:0000313" key="3">
    <source>
        <dbReference type="EMBL" id="KAK4231085.1"/>
    </source>
</evidence>
<dbReference type="InterPro" id="IPR038656">
    <property type="entry name" value="Peptidase_G1_sf"/>
</dbReference>
<dbReference type="CDD" id="cd13426">
    <property type="entry name" value="Peptidase_G1"/>
    <property type="match status" value="1"/>
</dbReference>
<dbReference type="Proteomes" id="UP001301958">
    <property type="component" value="Unassembled WGS sequence"/>
</dbReference>
<dbReference type="PRINTS" id="PR00977">
    <property type="entry name" value="SCYTLDPTASE"/>
</dbReference>
<dbReference type="GO" id="GO:0070007">
    <property type="term" value="F:glutamic-type endopeptidase activity"/>
    <property type="evidence" value="ECO:0007669"/>
    <property type="project" value="InterPro"/>
</dbReference>
<protein>
    <submittedName>
        <fullName evidence="3">Peptidase A4 family-domain-containing protein</fullName>
    </submittedName>
</protein>
<dbReference type="InterPro" id="IPR000250">
    <property type="entry name" value="Peptidase_G1"/>
</dbReference>
<reference evidence="3" key="2">
    <citation type="submission" date="2023-05" db="EMBL/GenBank/DDBJ databases">
        <authorList>
            <consortium name="Lawrence Berkeley National Laboratory"/>
            <person name="Steindorff A."/>
            <person name="Hensen N."/>
            <person name="Bonometti L."/>
            <person name="Westerberg I."/>
            <person name="Brannstrom I.O."/>
            <person name="Guillou S."/>
            <person name="Cros-Aarteil S."/>
            <person name="Calhoun S."/>
            <person name="Haridas S."/>
            <person name="Kuo A."/>
            <person name="Mondo S."/>
            <person name="Pangilinan J."/>
            <person name="Riley R."/>
            <person name="Labutti K."/>
            <person name="Andreopoulos B."/>
            <person name="Lipzen A."/>
            <person name="Chen C."/>
            <person name="Yanf M."/>
            <person name="Daum C."/>
            <person name="Ng V."/>
            <person name="Clum A."/>
            <person name="Ohm R."/>
            <person name="Martin F."/>
            <person name="Silar P."/>
            <person name="Natvig D."/>
            <person name="Lalanne C."/>
            <person name="Gautier V."/>
            <person name="Ament-Velasquez S.L."/>
            <person name="Kruys A."/>
            <person name="Hutchinson M.I."/>
            <person name="Powell A.J."/>
            <person name="Barry K."/>
            <person name="Miller A.N."/>
            <person name="Grigoriev I.V."/>
            <person name="Debuchy R."/>
            <person name="Gladieux P."/>
            <person name="Thoren M.H."/>
            <person name="Johannesson H."/>
        </authorList>
    </citation>
    <scope>NUCLEOTIDE SEQUENCE</scope>
    <source>
        <strain evidence="3">CBS 990.96</strain>
    </source>
</reference>
<dbReference type="EMBL" id="MU865294">
    <property type="protein sequence ID" value="KAK4231085.1"/>
    <property type="molecule type" value="Genomic_DNA"/>
</dbReference>
<dbReference type="Gene3D" id="2.60.120.700">
    <property type="entry name" value="Peptidase G1"/>
    <property type="match status" value="1"/>
</dbReference>
<evidence type="ECO:0000256" key="2">
    <source>
        <dbReference type="SAM" id="SignalP"/>
    </source>
</evidence>
<feature type="active site" description="Proton acceptor" evidence="1">
    <location>
        <position position="215"/>
    </location>
</feature>
<gene>
    <name evidence="3" type="ORF">QBC38DRAFT_466792</name>
</gene>
<evidence type="ECO:0000256" key="1">
    <source>
        <dbReference type="PIRSR" id="PIRSR600250-50"/>
    </source>
</evidence>
<dbReference type="PANTHER" id="PTHR37536:SF1">
    <property type="entry name" value="ASPERGILLOPEPSIN, PUTAITVE (AFU_ORTHOLOGUE AFUA_7G01200)"/>
    <property type="match status" value="1"/>
</dbReference>
<feature type="chain" id="PRO_5042882408" evidence="2">
    <location>
        <begin position="21"/>
        <end position="284"/>
    </location>
</feature>
<dbReference type="SUPFAM" id="SSF49899">
    <property type="entry name" value="Concanavalin A-like lectins/glucanases"/>
    <property type="match status" value="1"/>
</dbReference>
<dbReference type="Pfam" id="PF01828">
    <property type="entry name" value="Peptidase_A4"/>
    <property type="match status" value="1"/>
</dbReference>
<evidence type="ECO:0000313" key="4">
    <source>
        <dbReference type="Proteomes" id="UP001301958"/>
    </source>
</evidence>
<keyword evidence="2" id="KW-0732">Signal</keyword>
<proteinExistence type="predicted"/>
<organism evidence="3 4">
    <name type="scientific">Podospora fimiseda</name>
    <dbReference type="NCBI Taxonomy" id="252190"/>
    <lineage>
        <taxon>Eukaryota</taxon>
        <taxon>Fungi</taxon>
        <taxon>Dikarya</taxon>
        <taxon>Ascomycota</taxon>
        <taxon>Pezizomycotina</taxon>
        <taxon>Sordariomycetes</taxon>
        <taxon>Sordariomycetidae</taxon>
        <taxon>Sordariales</taxon>
        <taxon>Podosporaceae</taxon>
        <taxon>Podospora</taxon>
    </lineage>
</organism>
<dbReference type="InterPro" id="IPR013320">
    <property type="entry name" value="ConA-like_dom_sf"/>
</dbReference>
<reference evidence="3" key="1">
    <citation type="journal article" date="2023" name="Mol. Phylogenet. Evol.">
        <title>Genome-scale phylogeny and comparative genomics of the fungal order Sordariales.</title>
        <authorList>
            <person name="Hensen N."/>
            <person name="Bonometti L."/>
            <person name="Westerberg I."/>
            <person name="Brannstrom I.O."/>
            <person name="Guillou S."/>
            <person name="Cros-Aarteil S."/>
            <person name="Calhoun S."/>
            <person name="Haridas S."/>
            <person name="Kuo A."/>
            <person name="Mondo S."/>
            <person name="Pangilinan J."/>
            <person name="Riley R."/>
            <person name="LaButti K."/>
            <person name="Andreopoulos B."/>
            <person name="Lipzen A."/>
            <person name="Chen C."/>
            <person name="Yan M."/>
            <person name="Daum C."/>
            <person name="Ng V."/>
            <person name="Clum A."/>
            <person name="Steindorff A."/>
            <person name="Ohm R.A."/>
            <person name="Martin F."/>
            <person name="Silar P."/>
            <person name="Natvig D.O."/>
            <person name="Lalanne C."/>
            <person name="Gautier V."/>
            <person name="Ament-Velasquez S.L."/>
            <person name="Kruys A."/>
            <person name="Hutchinson M.I."/>
            <person name="Powell A.J."/>
            <person name="Barry K."/>
            <person name="Miller A.N."/>
            <person name="Grigoriev I.V."/>
            <person name="Debuchy R."/>
            <person name="Gladieux P."/>
            <person name="Hiltunen Thoren M."/>
            <person name="Johannesson H."/>
        </authorList>
    </citation>
    <scope>NUCLEOTIDE SEQUENCE</scope>
    <source>
        <strain evidence="3">CBS 990.96</strain>
    </source>
</reference>
<comment type="caution">
    <text evidence="3">The sequence shown here is derived from an EMBL/GenBank/DDBJ whole genome shotgun (WGS) entry which is preliminary data.</text>
</comment>
<sequence>MRSFVHSLLVTALMLWSTLAELRYTATLKQDGEVVDASHIELVPIPPSSHGKHGFYSPAIRRESNTYNDVSYSDNWCGVAHRSTPTDPVTNVFGYFTAPDLTLRPGIPAPQFAAAWIGVDGAMCNWTMLQAGVTTVVNSNGGQSTSAWWEWYPEASYTISGLTVKPGDWMSVNITIQDERTARVVITNAQRGYAYTLALTSGPKLCRLDTEWILEDFYEKNEQVAFGNFKDVWFQDVAAKTAGGKTINVEGAAMVHLKNRTGTVVCRAEKYDAHNFVIWSPVNS</sequence>
<keyword evidence="4" id="KW-1185">Reference proteome</keyword>
<name>A0AAN7BWY9_9PEZI</name>
<accession>A0AAN7BWY9</accession>
<dbReference type="PANTHER" id="PTHR37536">
    <property type="entry name" value="PUTATIVE (AFU_ORTHOLOGUE AFUA_3G02970)-RELATED"/>
    <property type="match status" value="1"/>
</dbReference>
<feature type="signal peptide" evidence="2">
    <location>
        <begin position="1"/>
        <end position="20"/>
    </location>
</feature>
<dbReference type="AlphaFoldDB" id="A0AAN7BWY9"/>